<evidence type="ECO:0000313" key="2">
    <source>
        <dbReference type="EMBL" id="MBC5836089.1"/>
    </source>
</evidence>
<evidence type="ECO:0000256" key="1">
    <source>
        <dbReference type="PROSITE-ProRule" id="PRU00339"/>
    </source>
</evidence>
<protein>
    <recommendedName>
        <fullName evidence="4">Tetratricopeptide repeat protein</fullName>
    </recommendedName>
</protein>
<evidence type="ECO:0000313" key="3">
    <source>
        <dbReference type="Proteomes" id="UP000605990"/>
    </source>
</evidence>
<evidence type="ECO:0008006" key="4">
    <source>
        <dbReference type="Google" id="ProtNLM"/>
    </source>
</evidence>
<feature type="repeat" description="TPR" evidence="1">
    <location>
        <begin position="127"/>
        <end position="160"/>
    </location>
</feature>
<dbReference type="RefSeq" id="WP_166131148.1">
    <property type="nucleotide sequence ID" value="NZ_JAANOQ010000010.1"/>
</dbReference>
<name>A0ABR7J2L9_9FLAO</name>
<dbReference type="SMART" id="SM00028">
    <property type="entry name" value="TPR"/>
    <property type="match status" value="2"/>
</dbReference>
<accession>A0ABR7J2L9</accession>
<reference evidence="2 3" key="1">
    <citation type="submission" date="2020-08" db="EMBL/GenBank/DDBJ databases">
        <title>Description of novel Flavobacterium F-408 isolate.</title>
        <authorList>
            <person name="Saticioglu I.B."/>
            <person name="Duman M."/>
            <person name="Altun S."/>
        </authorList>
    </citation>
    <scope>NUCLEOTIDE SEQUENCE [LARGE SCALE GENOMIC DNA]</scope>
    <source>
        <strain evidence="2 3">F-408</strain>
    </source>
</reference>
<dbReference type="Proteomes" id="UP000605990">
    <property type="component" value="Unassembled WGS sequence"/>
</dbReference>
<organism evidence="2 3">
    <name type="scientific">Flavobacterium bernardetii</name>
    <dbReference type="NCBI Taxonomy" id="2813823"/>
    <lineage>
        <taxon>Bacteria</taxon>
        <taxon>Pseudomonadati</taxon>
        <taxon>Bacteroidota</taxon>
        <taxon>Flavobacteriia</taxon>
        <taxon>Flavobacteriales</taxon>
        <taxon>Flavobacteriaceae</taxon>
        <taxon>Flavobacterium</taxon>
    </lineage>
</organism>
<dbReference type="InterPro" id="IPR019734">
    <property type="entry name" value="TPR_rpt"/>
</dbReference>
<sequence>MKKHLIFTIYFISIFSFAQSKLIFDKKFVQCEDKWVAFPADSTGSYNLGFIYIDSQAGLTFDYEGSFKIDENGKFNFKKREMEGSMKYRLEPNNVLVAFIPETKFSELGIKKVPDWLKFYKENENTVERQYRWGYMYNGWGECEKALEFLNKAYKLNPKYEGLKVELAYSYNCLKNYSKAIEILMQSLKEETVTAYTIKELIYSQAKNGDLQDAENTFNLFLLKISDTTYKSENAFNILQGYYLKKDNKNFQRWLTESNIKSDKRFEQYVEQMITNLK</sequence>
<dbReference type="Gene3D" id="1.25.40.10">
    <property type="entry name" value="Tetratricopeptide repeat domain"/>
    <property type="match status" value="1"/>
</dbReference>
<dbReference type="PROSITE" id="PS50005">
    <property type="entry name" value="TPR"/>
    <property type="match status" value="1"/>
</dbReference>
<gene>
    <name evidence="2" type="ORF">H8R27_14455</name>
</gene>
<keyword evidence="1" id="KW-0802">TPR repeat</keyword>
<dbReference type="InterPro" id="IPR011990">
    <property type="entry name" value="TPR-like_helical_dom_sf"/>
</dbReference>
<keyword evidence="3" id="KW-1185">Reference proteome</keyword>
<dbReference type="SUPFAM" id="SSF81901">
    <property type="entry name" value="HCP-like"/>
    <property type="match status" value="1"/>
</dbReference>
<proteinExistence type="predicted"/>
<dbReference type="EMBL" id="JACRUN010000011">
    <property type="protein sequence ID" value="MBC5836089.1"/>
    <property type="molecule type" value="Genomic_DNA"/>
</dbReference>
<comment type="caution">
    <text evidence="2">The sequence shown here is derived from an EMBL/GenBank/DDBJ whole genome shotgun (WGS) entry which is preliminary data.</text>
</comment>